<dbReference type="InterPro" id="IPR005904">
    <property type="entry name" value="Hxn_phspho_trans"/>
</dbReference>
<evidence type="ECO:0000256" key="7">
    <source>
        <dbReference type="ARBA" id="ARBA00022676"/>
    </source>
</evidence>
<evidence type="ECO:0000256" key="9">
    <source>
        <dbReference type="ARBA" id="ARBA00022723"/>
    </source>
</evidence>
<keyword evidence="10 15" id="KW-0660">Purine salvage</keyword>
<proteinExistence type="inferred from homology"/>
<comment type="caution">
    <text evidence="17">The sequence shown here is derived from an EMBL/GenBank/DDBJ whole genome shotgun (WGS) entry which is preliminary data.</text>
</comment>
<keyword evidence="9 15" id="KW-0479">Metal-binding</keyword>
<reference evidence="17 18" key="1">
    <citation type="submission" date="2023-11" db="EMBL/GenBank/DDBJ databases">
        <title>A Novel Polar Bacteriovorax (B. antarcticus) Isolated from the Biocrust in Antarctica.</title>
        <authorList>
            <person name="Mun W."/>
            <person name="Choi S.Y."/>
            <person name="Mitchell R.J."/>
        </authorList>
    </citation>
    <scope>NUCLEOTIDE SEQUENCE [LARGE SCALE GENOMIC DNA]</scope>
    <source>
        <strain evidence="17 18">PP10</strain>
    </source>
</reference>
<evidence type="ECO:0000256" key="10">
    <source>
        <dbReference type="ARBA" id="ARBA00022726"/>
    </source>
</evidence>
<keyword evidence="7 15" id="KW-0328">Glycosyltransferase</keyword>
<keyword evidence="6 15" id="KW-0963">Cytoplasm</keyword>
<protein>
    <recommendedName>
        <fullName evidence="5 15">Hypoxanthine phosphoribosyltransferase</fullName>
        <ecNumber evidence="5 15">2.4.2.8</ecNumber>
    </recommendedName>
</protein>
<keyword evidence="11 15" id="KW-0547">Nucleotide-binding</keyword>
<evidence type="ECO:0000313" key="17">
    <source>
        <dbReference type="EMBL" id="MEA9357149.1"/>
    </source>
</evidence>
<evidence type="ECO:0000256" key="13">
    <source>
        <dbReference type="ARBA" id="ARBA00048811"/>
    </source>
</evidence>
<dbReference type="PANTHER" id="PTHR43340:SF1">
    <property type="entry name" value="HYPOXANTHINE PHOSPHORIBOSYLTRANSFERASE"/>
    <property type="match status" value="1"/>
</dbReference>
<evidence type="ECO:0000256" key="15">
    <source>
        <dbReference type="RuleBase" id="RU364099"/>
    </source>
</evidence>
<gene>
    <name evidence="17" type="primary">hpt</name>
    <name evidence="17" type="ORF">SHI21_13070</name>
</gene>
<name>A0ABU5VXV3_9BACT</name>
<feature type="domain" description="Phosphoribosyltransferase" evidence="16">
    <location>
        <begin position="16"/>
        <end position="160"/>
    </location>
</feature>
<evidence type="ECO:0000259" key="16">
    <source>
        <dbReference type="Pfam" id="PF00156"/>
    </source>
</evidence>
<evidence type="ECO:0000256" key="3">
    <source>
        <dbReference type="ARBA" id="ARBA00004669"/>
    </source>
</evidence>
<evidence type="ECO:0000313" key="18">
    <source>
        <dbReference type="Proteomes" id="UP001302274"/>
    </source>
</evidence>
<dbReference type="CDD" id="cd06223">
    <property type="entry name" value="PRTases_typeI"/>
    <property type="match status" value="1"/>
</dbReference>
<keyword evidence="18" id="KW-1185">Reference proteome</keyword>
<evidence type="ECO:0000256" key="11">
    <source>
        <dbReference type="ARBA" id="ARBA00022741"/>
    </source>
</evidence>
<dbReference type="InterPro" id="IPR000836">
    <property type="entry name" value="PRTase_dom"/>
</dbReference>
<evidence type="ECO:0000256" key="12">
    <source>
        <dbReference type="ARBA" id="ARBA00022842"/>
    </source>
</evidence>
<comment type="catalytic activity">
    <reaction evidence="14">
        <text>IMP + diphosphate = hypoxanthine + 5-phospho-alpha-D-ribose 1-diphosphate</text>
        <dbReference type="Rhea" id="RHEA:17973"/>
        <dbReference type="ChEBI" id="CHEBI:17368"/>
        <dbReference type="ChEBI" id="CHEBI:33019"/>
        <dbReference type="ChEBI" id="CHEBI:58017"/>
        <dbReference type="ChEBI" id="CHEBI:58053"/>
        <dbReference type="EC" id="2.4.2.8"/>
    </reaction>
    <physiologicalReaction direction="right-to-left" evidence="14">
        <dbReference type="Rhea" id="RHEA:17975"/>
    </physiologicalReaction>
</comment>
<evidence type="ECO:0000256" key="8">
    <source>
        <dbReference type="ARBA" id="ARBA00022679"/>
    </source>
</evidence>
<dbReference type="Pfam" id="PF00156">
    <property type="entry name" value="Pribosyltran"/>
    <property type="match status" value="1"/>
</dbReference>
<dbReference type="Proteomes" id="UP001302274">
    <property type="component" value="Unassembled WGS sequence"/>
</dbReference>
<comment type="pathway">
    <text evidence="3 15">Purine metabolism; IMP biosynthesis via salvage pathway; IMP from hypoxanthine: step 1/1.</text>
</comment>
<dbReference type="EC" id="2.4.2.8" evidence="5 15"/>
<accession>A0ABU5VXV3</accession>
<comment type="similarity">
    <text evidence="4 15">Belongs to the purine/pyrimidine phosphoribosyltransferase family.</text>
</comment>
<evidence type="ECO:0000256" key="5">
    <source>
        <dbReference type="ARBA" id="ARBA00011895"/>
    </source>
</evidence>
<comment type="catalytic activity">
    <reaction evidence="13">
        <text>GMP + diphosphate = guanine + 5-phospho-alpha-D-ribose 1-diphosphate</text>
        <dbReference type="Rhea" id="RHEA:25424"/>
        <dbReference type="ChEBI" id="CHEBI:16235"/>
        <dbReference type="ChEBI" id="CHEBI:33019"/>
        <dbReference type="ChEBI" id="CHEBI:58017"/>
        <dbReference type="ChEBI" id="CHEBI:58115"/>
        <dbReference type="EC" id="2.4.2.8"/>
    </reaction>
    <physiologicalReaction direction="right-to-left" evidence="13">
        <dbReference type="Rhea" id="RHEA:25426"/>
    </physiologicalReaction>
</comment>
<dbReference type="InterPro" id="IPR050408">
    <property type="entry name" value="HGPRT"/>
</dbReference>
<keyword evidence="8 15" id="KW-0808">Transferase</keyword>
<dbReference type="Gene3D" id="3.40.50.2020">
    <property type="match status" value="1"/>
</dbReference>
<evidence type="ECO:0000256" key="6">
    <source>
        <dbReference type="ARBA" id="ARBA00022490"/>
    </source>
</evidence>
<dbReference type="SUPFAM" id="SSF53271">
    <property type="entry name" value="PRTase-like"/>
    <property type="match status" value="1"/>
</dbReference>
<dbReference type="RefSeq" id="WP_323577043.1">
    <property type="nucleotide sequence ID" value="NZ_JAYGJQ010000002.1"/>
</dbReference>
<dbReference type="NCBIfam" id="TIGR01203">
    <property type="entry name" value="HGPRTase"/>
    <property type="match status" value="1"/>
</dbReference>
<evidence type="ECO:0000256" key="2">
    <source>
        <dbReference type="ARBA" id="ARBA00004496"/>
    </source>
</evidence>
<evidence type="ECO:0000256" key="4">
    <source>
        <dbReference type="ARBA" id="ARBA00008391"/>
    </source>
</evidence>
<comment type="subcellular location">
    <subcellularLocation>
        <location evidence="2 15">Cytoplasm</location>
    </subcellularLocation>
</comment>
<keyword evidence="12 15" id="KW-0460">Magnesium</keyword>
<dbReference type="EMBL" id="JAYGJQ010000002">
    <property type="protein sequence ID" value="MEA9357149.1"/>
    <property type="molecule type" value="Genomic_DNA"/>
</dbReference>
<dbReference type="GO" id="GO:0016757">
    <property type="term" value="F:glycosyltransferase activity"/>
    <property type="evidence" value="ECO:0007669"/>
    <property type="project" value="UniProtKB-KW"/>
</dbReference>
<comment type="cofactor">
    <cofactor evidence="1 15">
        <name>Mg(2+)</name>
        <dbReference type="ChEBI" id="CHEBI:18420"/>
    </cofactor>
</comment>
<evidence type="ECO:0000256" key="1">
    <source>
        <dbReference type="ARBA" id="ARBA00001946"/>
    </source>
</evidence>
<dbReference type="InterPro" id="IPR029057">
    <property type="entry name" value="PRTase-like"/>
</dbReference>
<evidence type="ECO:0000256" key="14">
    <source>
        <dbReference type="ARBA" id="ARBA00049402"/>
    </source>
</evidence>
<dbReference type="PANTHER" id="PTHR43340">
    <property type="entry name" value="HYPOXANTHINE-GUANINE PHOSPHORIBOSYLTRANSFERASE"/>
    <property type="match status" value="1"/>
</dbReference>
<organism evidence="17 18">
    <name type="scientific">Bacteriovorax antarcticus</name>
    <dbReference type="NCBI Taxonomy" id="3088717"/>
    <lineage>
        <taxon>Bacteria</taxon>
        <taxon>Pseudomonadati</taxon>
        <taxon>Bdellovibrionota</taxon>
        <taxon>Bacteriovoracia</taxon>
        <taxon>Bacteriovoracales</taxon>
        <taxon>Bacteriovoracaceae</taxon>
        <taxon>Bacteriovorax</taxon>
    </lineage>
</organism>
<sequence>MTQSNASIGEFISEAKIQARVKELAAMINKDYAGQEVIIVGVLNGSFIFCADLFRHLTIPCQIEFVSLSSYEGTESSGEVSFRMDVKQSLVGKNVILVEDIVDTGLTITFLLKHMKLKNLKSLKLCSLLLKRARLKVEVPVDYLGFDIEDKFVIGYGLDFDGRYRELPYIGVYGE</sequence>